<dbReference type="OrthoDB" id="10260712at2759"/>
<sequence>MTNFFKSSEPLDLNEHTLIIPGVSVGNVPQFSVDLLITTFDLKKVATIWHPGIVSSVGNDPFTPDSTEICTACELYSNKESKISAIQLRSTLEFKLVKNFIEDLKSALGGFKLKKIVILASGFDYELHTVSSNKFFYVSNDGVDKLMKDNGVKALENDANEKYYIHGDGFGCILFSILSEKFKTTILVKYVSEGDNIPDAFSMFEKLCRIIDLKFSMESIQIPYSWKNVFGGPPPLGIF</sequence>
<evidence type="ECO:0000256" key="2">
    <source>
        <dbReference type="ARBA" id="ARBA00023186"/>
    </source>
</evidence>
<evidence type="ECO:0000256" key="3">
    <source>
        <dbReference type="ARBA" id="ARBA00025745"/>
    </source>
</evidence>
<dbReference type="Proteomes" id="UP001154078">
    <property type="component" value="Chromosome 1"/>
</dbReference>
<dbReference type="GO" id="GO:0043248">
    <property type="term" value="P:proteasome assembly"/>
    <property type="evidence" value="ECO:0007669"/>
    <property type="project" value="TreeGrafter"/>
</dbReference>
<dbReference type="Gene3D" id="3.40.50.10900">
    <property type="entry name" value="PAC-like subunit"/>
    <property type="match status" value="1"/>
</dbReference>
<dbReference type="GO" id="GO:0005829">
    <property type="term" value="C:cytosol"/>
    <property type="evidence" value="ECO:0007669"/>
    <property type="project" value="TreeGrafter"/>
</dbReference>
<evidence type="ECO:0000313" key="6">
    <source>
        <dbReference type="Proteomes" id="UP001154078"/>
    </source>
</evidence>
<dbReference type="Pfam" id="PF09754">
    <property type="entry name" value="PAC2"/>
    <property type="match status" value="1"/>
</dbReference>
<dbReference type="InterPro" id="IPR016562">
    <property type="entry name" value="Proteasome_assmbl_chp_2_euk"/>
</dbReference>
<dbReference type="EMBL" id="OV121132">
    <property type="protein sequence ID" value="CAH0547543.1"/>
    <property type="molecule type" value="Genomic_DNA"/>
</dbReference>
<evidence type="ECO:0000313" key="5">
    <source>
        <dbReference type="EMBL" id="CAH0547543.1"/>
    </source>
</evidence>
<dbReference type="InterPro" id="IPR019151">
    <property type="entry name" value="Proteasome_assmbl_chaperone_2"/>
</dbReference>
<keyword evidence="6" id="KW-1185">Reference proteome</keyword>
<dbReference type="PANTHER" id="PTHR12970:SF1">
    <property type="entry name" value="PROTEASOME ASSEMBLY CHAPERONE 2"/>
    <property type="match status" value="1"/>
</dbReference>
<comment type="subunit">
    <text evidence="4">Forms a heterodimer with PSMG1.</text>
</comment>
<reference evidence="5" key="1">
    <citation type="submission" date="2021-12" db="EMBL/GenBank/DDBJ databases">
        <authorList>
            <person name="King R."/>
        </authorList>
    </citation>
    <scope>NUCLEOTIDE SEQUENCE</scope>
</reference>
<dbReference type="PANTHER" id="PTHR12970">
    <property type="entry name" value="PROTEASOME ASSEMBLY CHAPERONE 2"/>
    <property type="match status" value="1"/>
</dbReference>
<dbReference type="InterPro" id="IPR038389">
    <property type="entry name" value="PSMG2_sf"/>
</dbReference>
<dbReference type="PIRSF" id="PIRSF010044">
    <property type="entry name" value="UCP010044"/>
    <property type="match status" value="1"/>
</dbReference>
<comment type="similarity">
    <text evidence="3 4">Belongs to the PSMG2 family.</text>
</comment>
<comment type="function">
    <text evidence="4">Chaperone protein which promotes assembly of the 20S proteasome as part of a heterodimer with PSMG1.</text>
</comment>
<keyword evidence="2 4" id="KW-0143">Chaperone</keyword>
<dbReference type="GO" id="GO:0005634">
    <property type="term" value="C:nucleus"/>
    <property type="evidence" value="ECO:0007669"/>
    <property type="project" value="TreeGrafter"/>
</dbReference>
<dbReference type="AlphaFoldDB" id="A0A9P0FC52"/>
<gene>
    <name evidence="5" type="ORF">MELIAE_LOCUS1515</name>
</gene>
<evidence type="ECO:0000256" key="4">
    <source>
        <dbReference type="PIRNR" id="PIRNR010044"/>
    </source>
</evidence>
<evidence type="ECO:0000256" key="1">
    <source>
        <dbReference type="ARBA" id="ARBA00019186"/>
    </source>
</evidence>
<accession>A0A9P0FC52</accession>
<proteinExistence type="inferred from homology"/>
<protein>
    <recommendedName>
        <fullName evidence="1 4">Proteasome assembly chaperone 2</fullName>
    </recommendedName>
</protein>
<name>A0A9P0FC52_BRAAE</name>
<organism evidence="5 6">
    <name type="scientific">Brassicogethes aeneus</name>
    <name type="common">Rape pollen beetle</name>
    <name type="synonym">Meligethes aeneus</name>
    <dbReference type="NCBI Taxonomy" id="1431903"/>
    <lineage>
        <taxon>Eukaryota</taxon>
        <taxon>Metazoa</taxon>
        <taxon>Ecdysozoa</taxon>
        <taxon>Arthropoda</taxon>
        <taxon>Hexapoda</taxon>
        <taxon>Insecta</taxon>
        <taxon>Pterygota</taxon>
        <taxon>Neoptera</taxon>
        <taxon>Endopterygota</taxon>
        <taxon>Coleoptera</taxon>
        <taxon>Polyphaga</taxon>
        <taxon>Cucujiformia</taxon>
        <taxon>Nitidulidae</taxon>
        <taxon>Meligethinae</taxon>
        <taxon>Brassicogethes</taxon>
    </lineage>
</organism>